<feature type="transmembrane region" description="Helical" evidence="1">
    <location>
        <begin position="38"/>
        <end position="58"/>
    </location>
</feature>
<keyword evidence="1" id="KW-1133">Transmembrane helix</keyword>
<protein>
    <submittedName>
        <fullName evidence="2">Uncharacterized protein</fullName>
    </submittedName>
</protein>
<evidence type="ECO:0000313" key="2">
    <source>
        <dbReference type="EMBL" id="EFD00754.1"/>
    </source>
</evidence>
<comment type="caution">
    <text evidence="2">The sequence shown here is derived from an EMBL/GenBank/DDBJ whole genome shotgun (WGS) entry which is preliminary data.</text>
</comment>
<sequence>MREFGLVLFVVFLLVMVILNVSMIISLIKPGDERRQMIIWKASTWTLIATMGSLVFRVVESVIKVEKMSVNPFITLTSAAAIYFICLLYYRRKYGD</sequence>
<gene>
    <name evidence="2" type="ORF">CLOSTHATH_01059</name>
</gene>
<accession>D3ABT1</accession>
<feature type="transmembrane region" description="Helical" evidence="1">
    <location>
        <begin position="6"/>
        <end position="26"/>
    </location>
</feature>
<dbReference type="RefSeq" id="WP_006771601.1">
    <property type="nucleotide sequence ID" value="NZ_GG667616.1"/>
</dbReference>
<reference evidence="2 3" key="1">
    <citation type="submission" date="2010-01" db="EMBL/GenBank/DDBJ databases">
        <authorList>
            <person name="Weinstock G."/>
            <person name="Sodergren E."/>
            <person name="Clifton S."/>
            <person name="Fulton L."/>
            <person name="Fulton B."/>
            <person name="Courtney L."/>
            <person name="Fronick C."/>
            <person name="Harrison M."/>
            <person name="Strong C."/>
            <person name="Farmer C."/>
            <person name="Delahaunty K."/>
            <person name="Markovic C."/>
            <person name="Hall O."/>
            <person name="Minx P."/>
            <person name="Tomlinson C."/>
            <person name="Mitreva M."/>
            <person name="Nelson J."/>
            <person name="Hou S."/>
            <person name="Wollam A."/>
            <person name="Pepin K.H."/>
            <person name="Johnson M."/>
            <person name="Bhonagiri V."/>
            <person name="Nash W.E."/>
            <person name="Warren W."/>
            <person name="Chinwalla A."/>
            <person name="Mardis E.R."/>
            <person name="Wilson R.K."/>
        </authorList>
    </citation>
    <scope>NUCLEOTIDE SEQUENCE [LARGE SCALE GENOMIC DNA]</scope>
    <source>
        <strain evidence="2 3">DSM 13479</strain>
    </source>
</reference>
<dbReference type="Proteomes" id="UP000004968">
    <property type="component" value="Unassembled WGS sequence"/>
</dbReference>
<keyword evidence="1" id="KW-0472">Membrane</keyword>
<dbReference type="EMBL" id="ACIO01000073">
    <property type="protein sequence ID" value="EFD00754.1"/>
    <property type="molecule type" value="Genomic_DNA"/>
</dbReference>
<dbReference type="GeneID" id="93152991"/>
<dbReference type="HOGENOM" id="CLU_153731_0_0_9"/>
<keyword evidence="1" id="KW-0812">Transmembrane</keyword>
<feature type="transmembrane region" description="Helical" evidence="1">
    <location>
        <begin position="70"/>
        <end position="90"/>
    </location>
</feature>
<organism evidence="2 3">
    <name type="scientific">Hungatella hathewayi DSM 13479</name>
    <dbReference type="NCBI Taxonomy" id="566550"/>
    <lineage>
        <taxon>Bacteria</taxon>
        <taxon>Bacillati</taxon>
        <taxon>Bacillota</taxon>
        <taxon>Clostridia</taxon>
        <taxon>Lachnospirales</taxon>
        <taxon>Lachnospiraceae</taxon>
        <taxon>Hungatella</taxon>
    </lineage>
</organism>
<evidence type="ECO:0000256" key="1">
    <source>
        <dbReference type="SAM" id="Phobius"/>
    </source>
</evidence>
<proteinExistence type="predicted"/>
<dbReference type="AlphaFoldDB" id="D3ABT1"/>
<name>D3ABT1_9FIRM</name>
<evidence type="ECO:0000313" key="3">
    <source>
        <dbReference type="Proteomes" id="UP000004968"/>
    </source>
</evidence>